<dbReference type="Proteomes" id="UP001589738">
    <property type="component" value="Unassembled WGS sequence"/>
</dbReference>
<proteinExistence type="predicted"/>
<gene>
    <name evidence="1" type="ORF">ACFFHF_22385</name>
</gene>
<dbReference type="Gene3D" id="2.130.10.10">
    <property type="entry name" value="YVTN repeat-like/Quinoprotein amine dehydrogenase"/>
    <property type="match status" value="1"/>
</dbReference>
<dbReference type="PROSITE" id="PS51257">
    <property type="entry name" value="PROKAR_LIPOPROTEIN"/>
    <property type="match status" value="1"/>
</dbReference>
<dbReference type="PANTHER" id="PTHR47197:SF3">
    <property type="entry name" value="DIHYDRO-HEME D1 DEHYDROGENASE"/>
    <property type="match status" value="1"/>
</dbReference>
<reference evidence="1 2" key="1">
    <citation type="submission" date="2024-09" db="EMBL/GenBank/DDBJ databases">
        <authorList>
            <person name="Sun Q."/>
            <person name="Mori K."/>
        </authorList>
    </citation>
    <scope>NUCLEOTIDE SEQUENCE [LARGE SCALE GENOMIC DNA]</scope>
    <source>
        <strain evidence="1 2">CGMCC 1.9126</strain>
    </source>
</reference>
<dbReference type="EMBL" id="JBHLUU010000126">
    <property type="protein sequence ID" value="MFC0477940.1"/>
    <property type="molecule type" value="Genomic_DNA"/>
</dbReference>
<name>A0ABV6KYK4_9BACI</name>
<dbReference type="PANTHER" id="PTHR47197">
    <property type="entry name" value="PROTEIN NIRF"/>
    <property type="match status" value="1"/>
</dbReference>
<dbReference type="SUPFAM" id="SSF51004">
    <property type="entry name" value="C-terminal (heme d1) domain of cytochrome cd1-nitrite reductase"/>
    <property type="match status" value="1"/>
</dbReference>
<organism evidence="1 2">
    <name type="scientific">Robertmurraya beringensis</name>
    <dbReference type="NCBI Taxonomy" id="641660"/>
    <lineage>
        <taxon>Bacteria</taxon>
        <taxon>Bacillati</taxon>
        <taxon>Bacillota</taxon>
        <taxon>Bacilli</taxon>
        <taxon>Bacillales</taxon>
        <taxon>Bacillaceae</taxon>
        <taxon>Robertmurraya</taxon>
    </lineage>
</organism>
<sequence>MKVKHVWLTTIWALLWIVSGCSNDQPIIPDNKSLAITVNIKDMSLSFVDLEEAKVIETWTMNKPYTGGVLLPDNDSLLLYGKQVETVDIYSLRTGKRVTSWETGKGIVEGVLLPGSEEIAFSDQERQSVRFFLFDGKEIKEVVKTGNPLALIPNHSQLFVVSYNSKKLTKVDLESKEITSQFSIHSAATGAIIQEDKNEIWIGGHGLGSEIESYIHVYDSESGELKRKISAPIMPINLLHNNDGTFALSHGSNSLYKISDEGVIQEKITVGANPFEMTDYKDQLIVAGYDSNDIHFVTKKDLSIGKTVKVGKGPFQIIIREID</sequence>
<accession>A0ABV6KYK4</accession>
<dbReference type="RefSeq" id="WP_340904275.1">
    <property type="nucleotide sequence ID" value="NZ_JBHLUU010000126.1"/>
</dbReference>
<dbReference type="InterPro" id="IPR015943">
    <property type="entry name" value="WD40/YVTN_repeat-like_dom_sf"/>
</dbReference>
<dbReference type="InterPro" id="IPR011048">
    <property type="entry name" value="Haem_d1_sf"/>
</dbReference>
<evidence type="ECO:0000313" key="2">
    <source>
        <dbReference type="Proteomes" id="UP001589738"/>
    </source>
</evidence>
<keyword evidence="2" id="KW-1185">Reference proteome</keyword>
<comment type="caution">
    <text evidence="1">The sequence shown here is derived from an EMBL/GenBank/DDBJ whole genome shotgun (WGS) entry which is preliminary data.</text>
</comment>
<protein>
    <submittedName>
        <fullName evidence="1">YncE family protein</fullName>
    </submittedName>
</protein>
<evidence type="ECO:0000313" key="1">
    <source>
        <dbReference type="EMBL" id="MFC0477940.1"/>
    </source>
</evidence>
<dbReference type="InterPro" id="IPR051200">
    <property type="entry name" value="Host-pathogen_enzymatic-act"/>
</dbReference>